<dbReference type="EMBL" id="FO704551">
    <property type="protein sequence ID" value="CDG21899.1"/>
    <property type="molecule type" value="Genomic_DNA"/>
</dbReference>
<name>A0A068R4D8_9GAMM</name>
<organism evidence="1 2">
    <name type="scientific">Xenorhabdus poinarii G6</name>
    <dbReference type="NCBI Taxonomy" id="1354304"/>
    <lineage>
        <taxon>Bacteria</taxon>
        <taxon>Pseudomonadati</taxon>
        <taxon>Pseudomonadota</taxon>
        <taxon>Gammaproteobacteria</taxon>
        <taxon>Enterobacterales</taxon>
        <taxon>Morganellaceae</taxon>
        <taxon>Xenorhabdus</taxon>
    </lineage>
</organism>
<dbReference type="KEGG" id="xpo:XPG1_2244"/>
<gene>
    <name evidence="1" type="ORF">XPG1_2244</name>
</gene>
<dbReference type="HOGENOM" id="CLU_221895_0_0_6"/>
<keyword evidence="2" id="KW-1185">Reference proteome</keyword>
<dbReference type="Proteomes" id="UP000032735">
    <property type="component" value="Chromosome"/>
</dbReference>
<accession>A0A068R4D8</accession>
<proteinExistence type="predicted"/>
<evidence type="ECO:0000313" key="2">
    <source>
        <dbReference type="Proteomes" id="UP000032735"/>
    </source>
</evidence>
<reference evidence="1 2" key="1">
    <citation type="submission" date="2013-07" db="EMBL/GenBank/DDBJ databases">
        <authorList>
            <person name="Genoscope - CEA"/>
        </authorList>
    </citation>
    <scope>NUCLEOTIDE SEQUENCE [LARGE SCALE GENOMIC DNA]</scope>
    <source>
        <strain evidence="1 2">G6</strain>
    </source>
</reference>
<sequence length="22" mass="2566">MITVHFTENNYIPPTKSPELSF</sequence>
<dbReference type="AlphaFoldDB" id="A0A068R4D8"/>
<evidence type="ECO:0000313" key="1">
    <source>
        <dbReference type="EMBL" id="CDG21899.1"/>
    </source>
</evidence>
<protein>
    <submittedName>
        <fullName evidence="1">Uncharacterized protein</fullName>
    </submittedName>
</protein>